<keyword evidence="1" id="KW-0812">Transmembrane</keyword>
<sequence length="500" mass="56617">MGLKELLSYPPHAPPRPYRIWGLIISIALIAAVFIAFSLQLYVDQDSFALFVVTEVFLSLFCQVEIFTHLFRIAYGDEAVPKGYRRSAFLFIFPWKFVSRWLSFEEGLEGWAFWLGCAYSFIQYAVTFVFLTIRNWEKISENPLMDKRRLYFLFVLGILGAMAAGGLVVFSPTGIAILSVVIAVFCFGTGLTLLYFDSMTQKRTGHQFNGEISYVIIASYTTSACLFITGPMTLSTLRYVKSAELLTALIIKGVLLVSFVCFKIVFRRAMPADKVDLYFDVVFLDTSLGSFEFWIVLLLDCSGSAIRHSASLRGWLAQKGLVGWRKRCFDKVIDFFFNQEIDIEVSDKEGGEGGVSVNRTADRILSREITSYLSFASSISSPLVILCILFVESMYCIVRGDVQCKRFLTVGVSNAERWEAAWLYIILIIAQILTWILSAIRDKREVGEEVKAVMESKGFRERSRRLLKEHEVFIGATVCLAVVFLVSAAQKHRKIMEEEG</sequence>
<feature type="transmembrane region" description="Helical" evidence="1">
    <location>
        <begin position="48"/>
        <end position="71"/>
    </location>
</feature>
<dbReference type="Proteomes" id="UP001165122">
    <property type="component" value="Unassembled WGS sequence"/>
</dbReference>
<keyword evidence="1" id="KW-1133">Transmembrane helix</keyword>
<gene>
    <name evidence="2" type="ORF">TrLO_g13633</name>
</gene>
<dbReference type="EMBL" id="BRXW01000504">
    <property type="protein sequence ID" value="GMH60855.1"/>
    <property type="molecule type" value="Genomic_DNA"/>
</dbReference>
<feature type="transmembrane region" description="Helical" evidence="1">
    <location>
        <begin position="20"/>
        <end position="42"/>
    </location>
</feature>
<protein>
    <submittedName>
        <fullName evidence="2">Uncharacterized protein</fullName>
    </submittedName>
</protein>
<feature type="transmembrane region" description="Helical" evidence="1">
    <location>
        <begin position="472"/>
        <end position="490"/>
    </location>
</feature>
<feature type="transmembrane region" description="Helical" evidence="1">
    <location>
        <begin position="176"/>
        <end position="196"/>
    </location>
</feature>
<evidence type="ECO:0000313" key="3">
    <source>
        <dbReference type="Proteomes" id="UP001165122"/>
    </source>
</evidence>
<organism evidence="2 3">
    <name type="scientific">Triparma laevis f. longispina</name>
    <dbReference type="NCBI Taxonomy" id="1714387"/>
    <lineage>
        <taxon>Eukaryota</taxon>
        <taxon>Sar</taxon>
        <taxon>Stramenopiles</taxon>
        <taxon>Ochrophyta</taxon>
        <taxon>Bolidophyceae</taxon>
        <taxon>Parmales</taxon>
        <taxon>Triparmaceae</taxon>
        <taxon>Triparma</taxon>
    </lineage>
</organism>
<evidence type="ECO:0000256" key="1">
    <source>
        <dbReference type="SAM" id="Phobius"/>
    </source>
</evidence>
<proteinExistence type="predicted"/>
<reference evidence="3" key="1">
    <citation type="journal article" date="2023" name="Commun. Biol.">
        <title>Genome analysis of Parmales, the sister group of diatoms, reveals the evolutionary specialization of diatoms from phago-mixotrophs to photoautotrophs.</title>
        <authorList>
            <person name="Ban H."/>
            <person name="Sato S."/>
            <person name="Yoshikawa S."/>
            <person name="Yamada K."/>
            <person name="Nakamura Y."/>
            <person name="Ichinomiya M."/>
            <person name="Sato N."/>
            <person name="Blanc-Mathieu R."/>
            <person name="Endo H."/>
            <person name="Kuwata A."/>
            <person name="Ogata H."/>
        </authorList>
    </citation>
    <scope>NUCLEOTIDE SEQUENCE [LARGE SCALE GENOMIC DNA]</scope>
    <source>
        <strain evidence="3">NIES 3700</strain>
    </source>
</reference>
<accession>A0A9W7A0W0</accession>
<feature type="transmembrane region" description="Helical" evidence="1">
    <location>
        <begin position="369"/>
        <end position="391"/>
    </location>
</feature>
<keyword evidence="3" id="KW-1185">Reference proteome</keyword>
<feature type="transmembrane region" description="Helical" evidence="1">
    <location>
        <begin position="208"/>
        <end position="233"/>
    </location>
</feature>
<evidence type="ECO:0000313" key="2">
    <source>
        <dbReference type="EMBL" id="GMH60855.1"/>
    </source>
</evidence>
<feature type="transmembrane region" description="Helical" evidence="1">
    <location>
        <begin position="111"/>
        <end position="131"/>
    </location>
</feature>
<keyword evidence="1" id="KW-0472">Membrane</keyword>
<name>A0A9W7A0W0_9STRA</name>
<feature type="transmembrane region" description="Helical" evidence="1">
    <location>
        <begin position="245"/>
        <end position="266"/>
    </location>
</feature>
<feature type="transmembrane region" description="Helical" evidence="1">
    <location>
        <begin position="151"/>
        <end position="170"/>
    </location>
</feature>
<comment type="caution">
    <text evidence="2">The sequence shown here is derived from an EMBL/GenBank/DDBJ whole genome shotgun (WGS) entry which is preliminary data.</text>
</comment>
<dbReference type="AlphaFoldDB" id="A0A9W7A0W0"/>
<feature type="transmembrane region" description="Helical" evidence="1">
    <location>
        <begin position="421"/>
        <end position="440"/>
    </location>
</feature>